<name>A0A5J5F9Z0_9PEZI</name>
<dbReference type="InterPro" id="IPR016024">
    <property type="entry name" value="ARM-type_fold"/>
</dbReference>
<organism evidence="8 9">
    <name type="scientific">Sphaerosporella brunnea</name>
    <dbReference type="NCBI Taxonomy" id="1250544"/>
    <lineage>
        <taxon>Eukaryota</taxon>
        <taxon>Fungi</taxon>
        <taxon>Dikarya</taxon>
        <taxon>Ascomycota</taxon>
        <taxon>Pezizomycotina</taxon>
        <taxon>Pezizomycetes</taxon>
        <taxon>Pezizales</taxon>
        <taxon>Pyronemataceae</taxon>
        <taxon>Sphaerosporella</taxon>
    </lineage>
</organism>
<accession>A0A5J5F9Z0</accession>
<evidence type="ECO:0000256" key="2">
    <source>
        <dbReference type="ARBA" id="ARBA00010225"/>
    </source>
</evidence>
<dbReference type="Proteomes" id="UP000326924">
    <property type="component" value="Unassembled WGS sequence"/>
</dbReference>
<dbReference type="AlphaFoldDB" id="A0A5J5F9Z0"/>
<evidence type="ECO:0000259" key="7">
    <source>
        <dbReference type="Pfam" id="PF11916"/>
    </source>
</evidence>
<gene>
    <name evidence="8" type="ORF">FN846DRAFT_927829</name>
</gene>
<feature type="domain" description="Vacuolar protein 14 C-terminal Fig4-binding" evidence="7">
    <location>
        <begin position="602"/>
        <end position="779"/>
    </location>
</feature>
<comment type="subcellular location">
    <subcellularLocation>
        <location evidence="1">Endomembrane system</location>
    </subcellularLocation>
</comment>
<dbReference type="InParanoid" id="A0A5J5F9Z0"/>
<evidence type="ECO:0000256" key="1">
    <source>
        <dbReference type="ARBA" id="ARBA00004308"/>
    </source>
</evidence>
<feature type="compositionally biased region" description="Low complexity" evidence="6">
    <location>
        <begin position="484"/>
        <end position="498"/>
    </location>
</feature>
<protein>
    <submittedName>
        <fullName evidence="8">Putative vacuole-associated enzyme activator complex component</fullName>
    </submittedName>
</protein>
<evidence type="ECO:0000256" key="5">
    <source>
        <dbReference type="PROSITE-ProRule" id="PRU00103"/>
    </source>
</evidence>
<keyword evidence="4" id="KW-0472">Membrane</keyword>
<dbReference type="InterPro" id="IPR026825">
    <property type="entry name" value="Vac14"/>
</dbReference>
<evidence type="ECO:0000256" key="4">
    <source>
        <dbReference type="ARBA" id="ARBA00023136"/>
    </source>
</evidence>
<feature type="region of interest" description="Disordered" evidence="6">
    <location>
        <begin position="289"/>
        <end position="311"/>
    </location>
</feature>
<dbReference type="InterPro" id="IPR011989">
    <property type="entry name" value="ARM-like"/>
</dbReference>
<dbReference type="GO" id="GO:0006661">
    <property type="term" value="P:phosphatidylinositol biosynthetic process"/>
    <property type="evidence" value="ECO:0007669"/>
    <property type="project" value="InterPro"/>
</dbReference>
<feature type="compositionally biased region" description="Gly residues" evidence="6">
    <location>
        <begin position="870"/>
        <end position="879"/>
    </location>
</feature>
<dbReference type="EMBL" id="VXIS01000011">
    <property type="protein sequence ID" value="KAA8913850.1"/>
    <property type="molecule type" value="Genomic_DNA"/>
</dbReference>
<evidence type="ECO:0000313" key="8">
    <source>
        <dbReference type="EMBL" id="KAA8913850.1"/>
    </source>
</evidence>
<feature type="region of interest" description="Disordered" evidence="6">
    <location>
        <begin position="848"/>
        <end position="909"/>
    </location>
</feature>
<dbReference type="GO" id="GO:0070772">
    <property type="term" value="C:PAS complex"/>
    <property type="evidence" value="ECO:0007669"/>
    <property type="project" value="InterPro"/>
</dbReference>
<dbReference type="SUPFAM" id="SSF48371">
    <property type="entry name" value="ARM repeat"/>
    <property type="match status" value="1"/>
</dbReference>
<feature type="region of interest" description="Disordered" evidence="6">
    <location>
        <begin position="172"/>
        <end position="191"/>
    </location>
</feature>
<evidence type="ECO:0000256" key="3">
    <source>
        <dbReference type="ARBA" id="ARBA00022737"/>
    </source>
</evidence>
<proteinExistence type="inferred from homology"/>
<keyword evidence="9" id="KW-1185">Reference proteome</keyword>
<dbReference type="Gene3D" id="1.25.10.10">
    <property type="entry name" value="Leucine-rich Repeat Variant"/>
    <property type="match status" value="3"/>
</dbReference>
<dbReference type="PANTHER" id="PTHR16023:SF0">
    <property type="entry name" value="PROTEIN VAC14 HOMOLOG"/>
    <property type="match status" value="1"/>
</dbReference>
<feature type="compositionally biased region" description="Basic and acidic residues" evidence="6">
    <location>
        <begin position="289"/>
        <end position="301"/>
    </location>
</feature>
<reference evidence="8 9" key="1">
    <citation type="submission" date="2019-09" db="EMBL/GenBank/DDBJ databases">
        <title>Draft genome of the ectomycorrhizal ascomycete Sphaerosporella brunnea.</title>
        <authorList>
            <consortium name="DOE Joint Genome Institute"/>
            <person name="Benucci G.M."/>
            <person name="Marozzi G."/>
            <person name="Antonielli L."/>
            <person name="Sanchez S."/>
            <person name="Marco P."/>
            <person name="Wang X."/>
            <person name="Falini L.B."/>
            <person name="Barry K."/>
            <person name="Haridas S."/>
            <person name="Lipzen A."/>
            <person name="Labutti K."/>
            <person name="Grigoriev I.V."/>
            <person name="Murat C."/>
            <person name="Martin F."/>
            <person name="Albertini E."/>
            <person name="Donnini D."/>
            <person name="Bonito G."/>
        </authorList>
    </citation>
    <scope>NUCLEOTIDE SEQUENCE [LARGE SCALE GENOMIC DNA]</scope>
    <source>
        <strain evidence="8 9">Sb_GMNB300</strain>
    </source>
</reference>
<feature type="compositionally biased region" description="Gly residues" evidence="6">
    <location>
        <begin position="888"/>
        <end position="898"/>
    </location>
</feature>
<dbReference type="InterPro" id="IPR021133">
    <property type="entry name" value="HEAT_type_2"/>
</dbReference>
<dbReference type="InterPro" id="IPR021841">
    <property type="entry name" value="VAC14_Fig4p-bd"/>
</dbReference>
<comment type="similarity">
    <text evidence="2">Belongs to the VAC14 family.</text>
</comment>
<evidence type="ECO:0000313" key="9">
    <source>
        <dbReference type="Proteomes" id="UP000326924"/>
    </source>
</evidence>
<dbReference type="FunCoup" id="A0A5J5F9Z0">
    <property type="interactions" value="927"/>
</dbReference>
<feature type="repeat" description="HEAT" evidence="5">
    <location>
        <begin position="86"/>
        <end position="121"/>
    </location>
</feature>
<feature type="region of interest" description="Disordered" evidence="6">
    <location>
        <begin position="447"/>
        <end position="501"/>
    </location>
</feature>
<dbReference type="Pfam" id="PF12755">
    <property type="entry name" value="Vac14_Fab1_bd"/>
    <property type="match status" value="1"/>
</dbReference>
<evidence type="ECO:0000256" key="6">
    <source>
        <dbReference type="SAM" id="MobiDB-lite"/>
    </source>
</evidence>
<keyword evidence="3" id="KW-0677">Repeat</keyword>
<sequence>MDAAIQRSLNDKLYDRRKLGALDLERTVRECLARGDHEKVRTIIEQLCHDYAYAVHQPHARNGGLIGLAAASIALGSEVARYLDEIVPPVLACFADQDARVRYYACESMYNIAKVAKGEILPFFNEVFDALSKLAADPELSVKNGAELLDRLIKDIVAESAATYVSVLQTNSPEESLAETETDGSGPTYADDEPFPTAFSLPRFIPLLKERIHVINPFTRIFLVSWITLLDSIPDLELVSHLPAFLGGLFQFLSDPNQDVHVATQQALEGFLAEIKRIARVKRGIEESRKNRSAREGHARTLSDSGSTGTDEALRQVERLSLDEECSNTATPMDEKEEGADGSWIPGQDVEVDHQKIVEILIPFLDSPEEELQLTALRWVDNFFEICQEDLLPFVPKLLSQVLPVMAHQTELVRQAATKVNVSLTNLVASLAEDSPAPSAAIPALTRLSVKDNGEGQQPPQRRDSQTRQSLSKDILQGEPGRGTPVISTPTPGTTTPPLVKHGDLDYSATVNALTLQFLNEHEQTRVTALEWLLMLHRKAPRKMLAINDGTFPALLKTLSDPSEQVVKRDLQLLAEISHNSEDDYFASFMHSLLSLFSTDRRLLETRGNLIIRHLCVNLNPERIYRTLADILERDEDVEFASIMVQNLNNNLITAPELAELRKRLRSLDTKDGQTFFVTLFRSWCHNAVATFSLCLLAQAYEQASNLLHIFAELEITVNLLIQVDKLVQLLESPVFTYLRLQLLEPEKYPYLYKCLYGLLMLLPQSSAFGTLKNRLNSVSAIGYLHVAPRAPTSSTSYERPTRLKGRADDIKWMELLEKFKAVQQRQQAQYSVKGNSASAGLANNSAAGGGGANNSAISPSRAPTPNTGNSGGVGGSGSSGTATPSGVRGGGGRGGLGISRLANRRARK</sequence>
<dbReference type="GO" id="GO:0010008">
    <property type="term" value="C:endosome membrane"/>
    <property type="evidence" value="ECO:0007669"/>
    <property type="project" value="TreeGrafter"/>
</dbReference>
<dbReference type="PANTHER" id="PTHR16023">
    <property type="entry name" value="TAX1 BINDING PROTEIN-RELATED"/>
    <property type="match status" value="1"/>
</dbReference>
<dbReference type="Pfam" id="PF11916">
    <property type="entry name" value="Vac14_Fig4_bd"/>
    <property type="match status" value="1"/>
</dbReference>
<dbReference type="PROSITE" id="PS50077">
    <property type="entry name" value="HEAT_REPEAT"/>
    <property type="match status" value="1"/>
</dbReference>
<dbReference type="OrthoDB" id="5574975at2759"/>
<dbReference type="GO" id="GO:0000329">
    <property type="term" value="C:fungal-type vacuole membrane"/>
    <property type="evidence" value="ECO:0007669"/>
    <property type="project" value="TreeGrafter"/>
</dbReference>
<comment type="caution">
    <text evidence="8">The sequence shown here is derived from an EMBL/GenBank/DDBJ whole genome shotgun (WGS) entry which is preliminary data.</text>
</comment>